<sequence length="18" mass="1992">MPESNDGHSCLADFRIAE</sequence>
<evidence type="ECO:0000313" key="2">
    <source>
        <dbReference type="Proteomes" id="UP000265618"/>
    </source>
</evidence>
<dbReference type="EMBL" id="BDIP01007862">
    <property type="protein sequence ID" value="GIQ91522.1"/>
    <property type="molecule type" value="Genomic_DNA"/>
</dbReference>
<gene>
    <name evidence="1" type="ORF">KIPB_014812</name>
</gene>
<evidence type="ECO:0000313" key="1">
    <source>
        <dbReference type="EMBL" id="GIQ91522.1"/>
    </source>
</evidence>
<feature type="non-terminal residue" evidence="1">
    <location>
        <position position="18"/>
    </location>
</feature>
<comment type="caution">
    <text evidence="1">The sequence shown here is derived from an EMBL/GenBank/DDBJ whole genome shotgun (WGS) entry which is preliminary data.</text>
</comment>
<keyword evidence="2" id="KW-1185">Reference proteome</keyword>
<accession>A0A9K3DAY5</accession>
<reference evidence="1 2" key="1">
    <citation type="journal article" date="2018" name="PLoS ONE">
        <title>The draft genome of Kipferlia bialata reveals reductive genome evolution in fornicate parasites.</title>
        <authorList>
            <person name="Tanifuji G."/>
            <person name="Takabayashi S."/>
            <person name="Kume K."/>
            <person name="Takagi M."/>
            <person name="Nakayama T."/>
            <person name="Kamikawa R."/>
            <person name="Inagaki Y."/>
            <person name="Hashimoto T."/>
        </authorList>
    </citation>
    <scope>NUCLEOTIDE SEQUENCE [LARGE SCALE GENOMIC DNA]</scope>
    <source>
        <strain evidence="1">NY0173</strain>
    </source>
</reference>
<proteinExistence type="predicted"/>
<name>A0A9K3DAY5_9EUKA</name>
<dbReference type="Proteomes" id="UP000265618">
    <property type="component" value="Unassembled WGS sequence"/>
</dbReference>
<dbReference type="AlphaFoldDB" id="A0A9K3DAY5"/>
<protein>
    <submittedName>
        <fullName evidence="1">Uncharacterized protein</fullName>
    </submittedName>
</protein>
<organism evidence="1 2">
    <name type="scientific">Kipferlia bialata</name>
    <dbReference type="NCBI Taxonomy" id="797122"/>
    <lineage>
        <taxon>Eukaryota</taxon>
        <taxon>Metamonada</taxon>
        <taxon>Carpediemonas-like organisms</taxon>
        <taxon>Kipferlia</taxon>
    </lineage>
</organism>